<dbReference type="AlphaFoldDB" id="A0A1G1XAX6"/>
<keyword evidence="1" id="KW-0812">Transmembrane</keyword>
<protein>
    <submittedName>
        <fullName evidence="2">Uncharacterized protein</fullName>
    </submittedName>
</protein>
<accession>A0A1G1XAX6</accession>
<proteinExistence type="predicted"/>
<reference evidence="2 3" key="1">
    <citation type="journal article" date="2016" name="Nat. Commun.">
        <title>Thousands of microbial genomes shed light on interconnected biogeochemical processes in an aquifer system.</title>
        <authorList>
            <person name="Anantharaman K."/>
            <person name="Brown C.T."/>
            <person name="Hug L.A."/>
            <person name="Sharon I."/>
            <person name="Castelle C.J."/>
            <person name="Probst A.J."/>
            <person name="Thomas B.C."/>
            <person name="Singh A."/>
            <person name="Wilkins M.J."/>
            <person name="Karaoz U."/>
            <person name="Brodie E.L."/>
            <person name="Williams K.H."/>
            <person name="Hubbard S.S."/>
            <person name="Banfield J.F."/>
        </authorList>
    </citation>
    <scope>NUCLEOTIDE SEQUENCE [LARGE SCALE GENOMIC DNA]</scope>
</reference>
<dbReference type="EMBL" id="MHHS01000016">
    <property type="protein sequence ID" value="OGY37225.1"/>
    <property type="molecule type" value="Genomic_DNA"/>
</dbReference>
<comment type="caution">
    <text evidence="2">The sequence shown here is derived from an EMBL/GenBank/DDBJ whole genome shotgun (WGS) entry which is preliminary data.</text>
</comment>
<sequence length="155" mass="16801">MNTKLAVIIGTVAIIFISGVWFAFQLPQNVPPKTDTAYTGPVFIDLRVGTVVRESFASQKNPPIKQKSDYSTKDLLMLQGTTADGVTSPVTVTVRLRDAAQSIIPLVPESVTLDPGKNEYCCWNIPTVGNYTMQVLRPDGIITNLPIKIIPAAGQ</sequence>
<keyword evidence="1" id="KW-0472">Membrane</keyword>
<name>A0A1G1XAX6_9BACT</name>
<dbReference type="Proteomes" id="UP000177941">
    <property type="component" value="Unassembled WGS sequence"/>
</dbReference>
<evidence type="ECO:0000313" key="2">
    <source>
        <dbReference type="EMBL" id="OGY37225.1"/>
    </source>
</evidence>
<organism evidence="2 3">
    <name type="scientific">Candidatus Andersenbacteria bacterium RIFCSPHIGHO2_12_FULL_45_11b</name>
    <dbReference type="NCBI Taxonomy" id="1797282"/>
    <lineage>
        <taxon>Bacteria</taxon>
        <taxon>Candidatus Anderseniibacteriota</taxon>
    </lineage>
</organism>
<keyword evidence="1" id="KW-1133">Transmembrane helix</keyword>
<feature type="transmembrane region" description="Helical" evidence="1">
    <location>
        <begin position="6"/>
        <end position="24"/>
    </location>
</feature>
<evidence type="ECO:0000313" key="3">
    <source>
        <dbReference type="Proteomes" id="UP000177941"/>
    </source>
</evidence>
<gene>
    <name evidence="2" type="ORF">A3E36_01355</name>
</gene>
<evidence type="ECO:0000256" key="1">
    <source>
        <dbReference type="SAM" id="Phobius"/>
    </source>
</evidence>